<evidence type="ECO:0000256" key="2">
    <source>
        <dbReference type="SAM" id="MobiDB-lite"/>
    </source>
</evidence>
<evidence type="ECO:0000259" key="5">
    <source>
        <dbReference type="Pfam" id="PF25396"/>
    </source>
</evidence>
<organism evidence="6 7">
    <name type="scientific">Plakobranchus ocellatus</name>
    <dbReference type="NCBI Taxonomy" id="259542"/>
    <lineage>
        <taxon>Eukaryota</taxon>
        <taxon>Metazoa</taxon>
        <taxon>Spiralia</taxon>
        <taxon>Lophotrochozoa</taxon>
        <taxon>Mollusca</taxon>
        <taxon>Gastropoda</taxon>
        <taxon>Heterobranchia</taxon>
        <taxon>Euthyneura</taxon>
        <taxon>Panpulmonata</taxon>
        <taxon>Sacoglossa</taxon>
        <taxon>Placobranchoidea</taxon>
        <taxon>Plakobranchidae</taxon>
        <taxon>Plakobranchus</taxon>
    </lineage>
</organism>
<proteinExistence type="predicted"/>
<keyword evidence="7" id="KW-1185">Reference proteome</keyword>
<dbReference type="CDD" id="cd18808">
    <property type="entry name" value="SF1_C_Upf1"/>
    <property type="match status" value="1"/>
</dbReference>
<dbReference type="Pfam" id="PF13086">
    <property type="entry name" value="AAA_11"/>
    <property type="match status" value="2"/>
</dbReference>
<protein>
    <submittedName>
        <fullName evidence="6">Nfx1-type Zinc finger-containing protein 1-like</fullName>
    </submittedName>
</protein>
<keyword evidence="1" id="KW-0175">Coiled coil</keyword>
<evidence type="ECO:0000313" key="7">
    <source>
        <dbReference type="Proteomes" id="UP000735302"/>
    </source>
</evidence>
<feature type="domain" description="DNA2/NAM7 helicase helicase" evidence="3">
    <location>
        <begin position="268"/>
        <end position="413"/>
    </location>
</feature>
<dbReference type="SUPFAM" id="SSF52540">
    <property type="entry name" value="P-loop containing nucleoside triphosphate hydrolases"/>
    <property type="match status" value="1"/>
</dbReference>
<evidence type="ECO:0000259" key="4">
    <source>
        <dbReference type="Pfam" id="PF13087"/>
    </source>
</evidence>
<dbReference type="GO" id="GO:0031380">
    <property type="term" value="C:nuclear RNA-directed RNA polymerase complex"/>
    <property type="evidence" value="ECO:0007669"/>
    <property type="project" value="TreeGrafter"/>
</dbReference>
<dbReference type="InterPro" id="IPR045055">
    <property type="entry name" value="DNA2/NAM7-like"/>
</dbReference>
<dbReference type="InterPro" id="IPR041679">
    <property type="entry name" value="DNA2/NAM7-like_C"/>
</dbReference>
<feature type="compositionally biased region" description="Acidic residues" evidence="2">
    <location>
        <begin position="1724"/>
        <end position="1749"/>
    </location>
</feature>
<name>A0AAV3YSF7_9GAST</name>
<feature type="coiled-coil region" evidence="1">
    <location>
        <begin position="384"/>
        <end position="418"/>
    </location>
</feature>
<dbReference type="GO" id="GO:0004386">
    <property type="term" value="F:helicase activity"/>
    <property type="evidence" value="ECO:0007669"/>
    <property type="project" value="InterPro"/>
</dbReference>
<dbReference type="EMBL" id="BLXT01001405">
    <property type="protein sequence ID" value="GFN85330.1"/>
    <property type="molecule type" value="Genomic_DNA"/>
</dbReference>
<feature type="domain" description="ZNFX1" evidence="5">
    <location>
        <begin position="89"/>
        <end position="189"/>
    </location>
</feature>
<dbReference type="PANTHER" id="PTHR10887">
    <property type="entry name" value="DNA2/NAM7 HELICASE FAMILY"/>
    <property type="match status" value="1"/>
</dbReference>
<dbReference type="Pfam" id="PF13087">
    <property type="entry name" value="AAA_12"/>
    <property type="match status" value="1"/>
</dbReference>
<dbReference type="CDD" id="cd06008">
    <property type="entry name" value="NF-X1-zinc-finger"/>
    <property type="match status" value="1"/>
</dbReference>
<dbReference type="PANTHER" id="PTHR10887:SF341">
    <property type="entry name" value="NFX1-TYPE ZINC FINGER-CONTAINING PROTEIN 1"/>
    <property type="match status" value="1"/>
</dbReference>
<feature type="compositionally biased region" description="Basic and acidic residues" evidence="2">
    <location>
        <begin position="1750"/>
        <end position="1760"/>
    </location>
</feature>
<feature type="region of interest" description="Disordered" evidence="2">
    <location>
        <begin position="1719"/>
        <end position="1776"/>
    </location>
</feature>
<dbReference type="InterPro" id="IPR057373">
    <property type="entry name" value="ZNFX1"/>
</dbReference>
<feature type="compositionally biased region" description="Acidic residues" evidence="2">
    <location>
        <begin position="1761"/>
        <end position="1770"/>
    </location>
</feature>
<dbReference type="InterPro" id="IPR027417">
    <property type="entry name" value="P-loop_NTPase"/>
</dbReference>
<dbReference type="InterPro" id="IPR041677">
    <property type="entry name" value="DNA2/NAM7_AAA_11"/>
</dbReference>
<dbReference type="Proteomes" id="UP000735302">
    <property type="component" value="Unassembled WGS sequence"/>
</dbReference>
<dbReference type="Gene3D" id="3.40.50.300">
    <property type="entry name" value="P-loop containing nucleotide triphosphate hydrolases"/>
    <property type="match status" value="3"/>
</dbReference>
<dbReference type="FunFam" id="3.40.50.300:FF:000742">
    <property type="entry name" value="NFX1-type zinc finger-containing protein 1"/>
    <property type="match status" value="1"/>
</dbReference>
<comment type="caution">
    <text evidence="6">The sequence shown here is derived from an EMBL/GenBank/DDBJ whole genome shotgun (WGS) entry which is preliminary data.</text>
</comment>
<dbReference type="GO" id="GO:0031048">
    <property type="term" value="P:regulatory ncRNA-mediated heterochromatin formation"/>
    <property type="evidence" value="ECO:0007669"/>
    <property type="project" value="TreeGrafter"/>
</dbReference>
<dbReference type="Pfam" id="PF25396">
    <property type="entry name" value="ZNFX1"/>
    <property type="match status" value="1"/>
</dbReference>
<dbReference type="InterPro" id="IPR047187">
    <property type="entry name" value="SF1_C_Upf1"/>
</dbReference>
<gene>
    <name evidence="6" type="ORF">PoB_001183600</name>
</gene>
<reference evidence="6 7" key="1">
    <citation type="journal article" date="2021" name="Elife">
        <title>Chloroplast acquisition without the gene transfer in kleptoplastic sea slugs, Plakobranchus ocellatus.</title>
        <authorList>
            <person name="Maeda T."/>
            <person name="Takahashi S."/>
            <person name="Yoshida T."/>
            <person name="Shimamura S."/>
            <person name="Takaki Y."/>
            <person name="Nagai Y."/>
            <person name="Toyoda A."/>
            <person name="Suzuki Y."/>
            <person name="Arimoto A."/>
            <person name="Ishii H."/>
            <person name="Satoh N."/>
            <person name="Nishiyama T."/>
            <person name="Hasebe M."/>
            <person name="Maruyama T."/>
            <person name="Minagawa J."/>
            <person name="Obokata J."/>
            <person name="Shigenobu S."/>
        </authorList>
    </citation>
    <scope>NUCLEOTIDE SEQUENCE [LARGE SCALE GENOMIC DNA]</scope>
</reference>
<evidence type="ECO:0000313" key="6">
    <source>
        <dbReference type="EMBL" id="GFN85330.1"/>
    </source>
</evidence>
<evidence type="ECO:0000259" key="3">
    <source>
        <dbReference type="Pfam" id="PF13086"/>
    </source>
</evidence>
<dbReference type="CDD" id="cd17936">
    <property type="entry name" value="EEXXEc_NFX1"/>
    <property type="match status" value="1"/>
</dbReference>
<feature type="domain" description="DNA2/NAM7 helicase-like C-terminal" evidence="4">
    <location>
        <begin position="831"/>
        <end position="1011"/>
    </location>
</feature>
<evidence type="ECO:0000256" key="1">
    <source>
        <dbReference type="SAM" id="Coils"/>
    </source>
</evidence>
<feature type="domain" description="DNA2/NAM7 helicase helicase" evidence="3">
    <location>
        <begin position="712"/>
        <end position="818"/>
    </location>
</feature>
<sequence length="1792" mass="203409">MPQMLFILKFSEAEFHHTDGAWCVLPTSDDLKEGQQISLYPNVTKGSYKDTYHYLDVQFRLLREDFIRPLRKGIIEFKDSGFKKHFISSDLRLYYDVHILGMIQIDGIDHVLQFDTSGLKTVRWDISKRLIFGSLVCISKDGFKTMAIATISRSNPKDLKKGLVNVNFRSGLEIVFSSTPNDEFVMAETVAYYEAYCHVLEGLQEMIQHLPLQRHIVFCEKTVKPPKYMLRASRNPQYNLHPLMKDNASVIVPVLTATKWPSSNKMSLNWSQREAVQMALTKKLAVIQGPPGTGKTYVGLKVVHTLLENHNAWALTKTKLKRHVKNSPILIVCYTNHALDQFLEGILQFCTNGLIRVGGRSKSEKLADFNLKVLKRSGRFRSANKSLRESRKECQINLDRLINQLKETSEELEATTFAIRSVSKLKQFISEVHMKSLFICDETGYSLDDSFLGHWLNARVEDPSESVTNLIERSMTRLILTGDTQPFEYEVTEQMSVQKRAAVYLFYVKKLESSLPEIALQNVFETEDIYRTLRICKTDIVTDGDMNMVMELEVFLKIQNSLGKYQKYFPNENVKAWLLGLHKSQHAQLDDIEQLLGKMSGPDAGSLAEVEYFFNQQDTTDDYLDDEFDMAYLKQTFALKNSFTSIMKRIAALKLEERLEIKSADDEGWQSVRTCLNLAKIYRMINTTEPMTDEQAALIQDVWALNMNERFALYKLWIERYKATLLEETKLILDEYKSVLSDKSRINNEETVSILKEASIIGMTTSCAAKYRSVLQAVACRIIVVEEAAEVLEAHIVTALNKDCEHLILIGDHQQLRPNPCVYELAKDYGLDISLFERLVVNQFPHVVLQEQHRMRPEISKLMRHIYPNLKDHSCVTHYDHIKGVTKDIFFVQHEEPETSVGDTYSKANEFEAKYVTKMCKYFLHQGYEPSQVTILTTYAGQVSSIMKTLPFKSPVRATTVDNFQGEENDIIILSLVRSNEKNRVGFLKVENRVCVALSRAKKGLFVVGNLELLSSQSKLWNKILDTARLGGSVGNGLPVVCQNHPEKKPVLMFSPEDFDSRPEGGCGVPCQYILPCKHKCRLKCHGYDRHHESYLCKEPCIRSCIRGHRCQKECFEDCGDCTVRVLKLIPNCGHEDMVPCYLPAEDAKCNQLCEEILDDCGHMCSGRCGQCKLNSEHPPCKRRVYYTWPCGHSVQVECYQRPDLFPCPHPCDAILECGHRCNGTCGSCVAGKDHTDCGAAFEEMSHFYPCPHPCDAVLECGHKCKGTCGSCLQGKVHIACGERCGKMLPCGHLCPNHCSAPCTPCLKPCPSQCRHRACYKSRKSPEVKCGHICIPCHEDCIRGCRCKKCPNLCSDICSKAPCNKACKRKVNGCGHSCSGLCGEICVCDSCSKVEVLKLTHEPESQSICASLAGEIPDVKENAEIVTSNLQSKDKKSEGMNSVDRAYEETAKTESAAKADSPHLSKRRLVKIPECYHVFYVDELDEYINNFDPDGSRYIPCPTCQWPIQKCTRYEHINIERAERRNQLKRCLIAEYLCSESDKVALSDSQKVLADSELMAAFKTIDLNGVRSKAEVMALSFKFKLAFILSEIQAFELSDGHSSEFISTRKEAFLKIAGHVTPQQKREFISDLAGGLIHAVIFKVKGSNMKTSQYFTAVRDDLTKDCDIKGNFDNKTEIIDRLQHAMDSFIVSTSIAMSAPAPYWRMGIKRRVRDVCTVLRSDDSQEEEKEQEEEVEDDDYDEDEEEDDRVEGGGRVGKEKDDDDDDDEENCPFYITSLSERDRTFINGRPCN</sequence>
<accession>A0AAV3YSF7</accession>